<dbReference type="OrthoDB" id="40381at2759"/>
<keyword evidence="1" id="KW-0560">Oxidoreductase</keyword>
<accession>A0A9K3KVR1</accession>
<evidence type="ECO:0000259" key="3">
    <source>
        <dbReference type="Pfam" id="PF08125"/>
    </source>
</evidence>
<evidence type="ECO:0000259" key="2">
    <source>
        <dbReference type="Pfam" id="PF01232"/>
    </source>
</evidence>
<gene>
    <name evidence="5" type="ORF">IV203_012682</name>
    <name evidence="4" type="ORF">IV203_014269</name>
</gene>
<dbReference type="InterPro" id="IPR050988">
    <property type="entry name" value="Mannitol_DH/Oxidoreductase"/>
</dbReference>
<evidence type="ECO:0000313" key="4">
    <source>
        <dbReference type="EMBL" id="KAG7336858.1"/>
    </source>
</evidence>
<sequence>MRLSLATVQSLKNAATKSTTGSRKAVMEFPSYNPKELKPGILHVGVGNFHRSHMAAYMNDLFNTSSSNKNHSWGIIGTGVMPQEHDKRNMLEQQDWLQTLVELDGNKGTTKASILASMIDFTPVDYNNERGHIDFYNQLLNNDIKIVSLTVTEGGYFMDNDGNLDLSNVKIQHDIANPTMPCTVFGLVCKALMQRKAEGRPPFTVLSCDNIPHNGRVTQNIVSELSYQMFGSELQEWIVTHGAFPNSMVDRITPAASKEISEMIEEMFGYQDTAPVLCEPFRQWVLEDKFVNGERPDWDRLETVSVVDDVAPYENMKIRILNGGHASLCYPAALLGLKFVHEAITHPTIGPFMNTLERKEIIPTLPPVPNTNLIEYWNIIASRFANPTLQDTITRICFDGFNRQPKFIVPVAKDALMNAKLSGDTDAGVVDGVALVSAMWCRYCQGTTEAGQAIGPNDPEWETLARAANKAKMEPTAWLDALPQVYGSVGHDPVFRAAFVNASNAIQRKGVEQAMQDFTEANVSKT</sequence>
<feature type="domain" description="Mannitol dehydrogenase C-terminal" evidence="3">
    <location>
        <begin position="309"/>
        <end position="506"/>
    </location>
</feature>
<reference evidence="5" key="2">
    <citation type="submission" date="2021-04" db="EMBL/GenBank/DDBJ databases">
        <authorList>
            <person name="Podell S."/>
        </authorList>
    </citation>
    <scope>NUCLEOTIDE SEQUENCE</scope>
    <source>
        <strain evidence="5">Hildebrandi</strain>
    </source>
</reference>
<dbReference type="AlphaFoldDB" id="A0A9K3KVR1"/>
<dbReference type="PANTHER" id="PTHR43362:SF1">
    <property type="entry name" value="MANNITOL DEHYDROGENASE 2-RELATED"/>
    <property type="match status" value="1"/>
</dbReference>
<proteinExistence type="predicted"/>
<dbReference type="EMBL" id="JAGRRH010000019">
    <property type="protein sequence ID" value="KAG7350085.1"/>
    <property type="molecule type" value="Genomic_DNA"/>
</dbReference>
<organism evidence="5 6">
    <name type="scientific">Nitzschia inconspicua</name>
    <dbReference type="NCBI Taxonomy" id="303405"/>
    <lineage>
        <taxon>Eukaryota</taxon>
        <taxon>Sar</taxon>
        <taxon>Stramenopiles</taxon>
        <taxon>Ochrophyta</taxon>
        <taxon>Bacillariophyta</taxon>
        <taxon>Bacillariophyceae</taxon>
        <taxon>Bacillariophycidae</taxon>
        <taxon>Bacillariales</taxon>
        <taxon>Bacillariaceae</taxon>
        <taxon>Nitzschia</taxon>
    </lineage>
</organism>
<evidence type="ECO:0000256" key="1">
    <source>
        <dbReference type="ARBA" id="ARBA00023002"/>
    </source>
</evidence>
<dbReference type="InterPro" id="IPR013118">
    <property type="entry name" value="Mannitol_DH_C"/>
</dbReference>
<reference evidence="5" key="1">
    <citation type="journal article" date="2021" name="Sci. Rep.">
        <title>Diploid genomic architecture of Nitzschia inconspicua, an elite biomass production diatom.</title>
        <authorList>
            <person name="Oliver A."/>
            <person name="Podell S."/>
            <person name="Pinowska A."/>
            <person name="Traller J.C."/>
            <person name="Smith S.R."/>
            <person name="McClure R."/>
            <person name="Beliaev A."/>
            <person name="Bohutskyi P."/>
            <person name="Hill E.A."/>
            <person name="Rabines A."/>
            <person name="Zheng H."/>
            <person name="Allen L.Z."/>
            <person name="Kuo A."/>
            <person name="Grigoriev I.V."/>
            <person name="Allen A.E."/>
            <person name="Hazlebeck D."/>
            <person name="Allen E.E."/>
        </authorList>
    </citation>
    <scope>NUCLEOTIDE SEQUENCE</scope>
    <source>
        <strain evidence="5">Hildebrandi</strain>
    </source>
</reference>
<name>A0A9K3KVR1_9STRA</name>
<dbReference type="InterPro" id="IPR013131">
    <property type="entry name" value="Mannitol_DH_N"/>
</dbReference>
<protein>
    <submittedName>
        <fullName evidence="5">Multiple polyol-specific dehydrogenase</fullName>
    </submittedName>
</protein>
<dbReference type="Pfam" id="PF01232">
    <property type="entry name" value="Mannitol_dh"/>
    <property type="match status" value="1"/>
</dbReference>
<dbReference type="GO" id="GO:0016616">
    <property type="term" value="F:oxidoreductase activity, acting on the CH-OH group of donors, NAD or NADP as acceptor"/>
    <property type="evidence" value="ECO:0007669"/>
    <property type="project" value="TreeGrafter"/>
</dbReference>
<evidence type="ECO:0000313" key="5">
    <source>
        <dbReference type="EMBL" id="KAG7350085.1"/>
    </source>
</evidence>
<evidence type="ECO:0000313" key="6">
    <source>
        <dbReference type="Proteomes" id="UP000693970"/>
    </source>
</evidence>
<dbReference type="Pfam" id="PF08125">
    <property type="entry name" value="Mannitol_dh_C"/>
    <property type="match status" value="1"/>
</dbReference>
<keyword evidence="6" id="KW-1185">Reference proteome</keyword>
<comment type="caution">
    <text evidence="5">The sequence shown here is derived from an EMBL/GenBank/DDBJ whole genome shotgun (WGS) entry which is preliminary data.</text>
</comment>
<dbReference type="EMBL" id="JAGRRH010000104">
    <property type="protein sequence ID" value="KAG7336858.1"/>
    <property type="molecule type" value="Genomic_DNA"/>
</dbReference>
<dbReference type="PANTHER" id="PTHR43362">
    <property type="entry name" value="MANNITOL DEHYDROGENASE DSF1-RELATED"/>
    <property type="match status" value="1"/>
</dbReference>
<feature type="domain" description="Mannitol dehydrogenase N-terminal" evidence="2">
    <location>
        <begin position="40"/>
        <end position="299"/>
    </location>
</feature>
<dbReference type="Proteomes" id="UP000693970">
    <property type="component" value="Unassembled WGS sequence"/>
</dbReference>